<evidence type="ECO:0000256" key="7">
    <source>
        <dbReference type="ARBA" id="ARBA00023136"/>
    </source>
</evidence>
<evidence type="ECO:0000256" key="1">
    <source>
        <dbReference type="ARBA" id="ARBA00004429"/>
    </source>
</evidence>
<feature type="transmembrane region" description="Helical" evidence="9">
    <location>
        <begin position="14"/>
        <end position="35"/>
    </location>
</feature>
<dbReference type="EMBL" id="CP015108">
    <property type="protein sequence ID" value="ARF14928.1"/>
    <property type="molecule type" value="Genomic_DNA"/>
</dbReference>
<protein>
    <recommendedName>
        <fullName evidence="10">Tripartite ATP-independent periplasmic transporters DctQ component domain-containing protein</fullName>
    </recommendedName>
</protein>
<evidence type="ECO:0000256" key="3">
    <source>
        <dbReference type="ARBA" id="ARBA00022475"/>
    </source>
</evidence>
<feature type="transmembrane region" description="Helical" evidence="9">
    <location>
        <begin position="86"/>
        <end position="105"/>
    </location>
</feature>
<reference evidence="11 12" key="1">
    <citation type="submission" date="2016-04" db="EMBL/GenBank/DDBJ databases">
        <title>Comparative Genomics and Epigenetics of Sporosarcina ureae.</title>
        <authorList>
            <person name="Oliver A.S."/>
            <person name="Cooper K.K."/>
        </authorList>
    </citation>
    <scope>NUCLEOTIDE SEQUENCE [LARGE SCALE GENOMIC DNA]</scope>
    <source>
        <strain evidence="11 12">S204</strain>
    </source>
</reference>
<dbReference type="PANTHER" id="PTHR35011">
    <property type="entry name" value="2,3-DIKETO-L-GULONATE TRAP TRANSPORTER SMALL PERMEASE PROTEIN YIAM"/>
    <property type="match status" value="1"/>
</dbReference>
<feature type="transmembrane region" description="Helical" evidence="9">
    <location>
        <begin position="47"/>
        <end position="65"/>
    </location>
</feature>
<keyword evidence="5 9" id="KW-0812">Transmembrane</keyword>
<keyword evidence="4" id="KW-0997">Cell inner membrane</keyword>
<dbReference type="Pfam" id="PF04290">
    <property type="entry name" value="DctQ"/>
    <property type="match status" value="1"/>
</dbReference>
<keyword evidence="7 9" id="KW-0472">Membrane</keyword>
<evidence type="ECO:0000256" key="9">
    <source>
        <dbReference type="SAM" id="Phobius"/>
    </source>
</evidence>
<evidence type="ECO:0000313" key="11">
    <source>
        <dbReference type="EMBL" id="ARF14928.1"/>
    </source>
</evidence>
<evidence type="ECO:0000256" key="2">
    <source>
        <dbReference type="ARBA" id="ARBA00022448"/>
    </source>
</evidence>
<dbReference type="InterPro" id="IPR055348">
    <property type="entry name" value="DctQ"/>
</dbReference>
<keyword evidence="12" id="KW-1185">Reference proteome</keyword>
<evidence type="ECO:0000256" key="6">
    <source>
        <dbReference type="ARBA" id="ARBA00022989"/>
    </source>
</evidence>
<gene>
    <name evidence="11" type="ORF">SporoS204_12650</name>
</gene>
<keyword evidence="3" id="KW-1003">Cell membrane</keyword>
<feature type="domain" description="Tripartite ATP-independent periplasmic transporters DctQ component" evidence="10">
    <location>
        <begin position="23"/>
        <end position="150"/>
    </location>
</feature>
<evidence type="ECO:0000256" key="5">
    <source>
        <dbReference type="ARBA" id="ARBA00022692"/>
    </source>
</evidence>
<evidence type="ECO:0000256" key="4">
    <source>
        <dbReference type="ARBA" id="ARBA00022519"/>
    </source>
</evidence>
<sequence>MKWKELIDIKMEEWLLIISTLFIVALVFLQVLSRYVFNISVGWSAELARYLLIWITWISMSYTIRKNDHIKITLLVDRLPMNVQKVVQVIVVLLWSVFAFVMAIVGTQVVQTLKLMGQKTSTLGLPMWVVYLIIPIGGVLMLIRLVQRLYFIFKPEKIVVSGD</sequence>
<proteinExistence type="inferred from homology"/>
<comment type="similarity">
    <text evidence="8">Belongs to the TRAP transporter small permease family.</text>
</comment>
<evidence type="ECO:0000256" key="8">
    <source>
        <dbReference type="ARBA" id="ARBA00038436"/>
    </source>
</evidence>
<organism evidence="11 12">
    <name type="scientific">Sporosarcina ureae</name>
    <dbReference type="NCBI Taxonomy" id="1571"/>
    <lineage>
        <taxon>Bacteria</taxon>
        <taxon>Bacillati</taxon>
        <taxon>Bacillota</taxon>
        <taxon>Bacilli</taxon>
        <taxon>Bacillales</taxon>
        <taxon>Caryophanaceae</taxon>
        <taxon>Sporosarcina</taxon>
    </lineage>
</organism>
<dbReference type="RefSeq" id="WP_029052698.1">
    <property type="nucleotide sequence ID" value="NZ_CP015108.1"/>
</dbReference>
<keyword evidence="2" id="KW-0813">Transport</keyword>
<dbReference type="InterPro" id="IPR007387">
    <property type="entry name" value="TRAP_DctQ"/>
</dbReference>
<dbReference type="Proteomes" id="UP000192486">
    <property type="component" value="Chromosome"/>
</dbReference>
<evidence type="ECO:0000259" key="10">
    <source>
        <dbReference type="Pfam" id="PF04290"/>
    </source>
</evidence>
<name>A0ABM6JXP4_SPOUR</name>
<evidence type="ECO:0000313" key="12">
    <source>
        <dbReference type="Proteomes" id="UP000192486"/>
    </source>
</evidence>
<feature type="transmembrane region" description="Helical" evidence="9">
    <location>
        <begin position="125"/>
        <end position="146"/>
    </location>
</feature>
<keyword evidence="6 9" id="KW-1133">Transmembrane helix</keyword>
<comment type="subcellular location">
    <subcellularLocation>
        <location evidence="1">Cell inner membrane</location>
        <topology evidence="1">Multi-pass membrane protein</topology>
    </subcellularLocation>
</comment>
<dbReference type="PANTHER" id="PTHR35011:SF2">
    <property type="entry name" value="2,3-DIKETO-L-GULONATE TRAP TRANSPORTER SMALL PERMEASE PROTEIN YIAM"/>
    <property type="match status" value="1"/>
</dbReference>
<accession>A0ABM6JXP4</accession>